<accession>A0A0A8YDC6</accession>
<proteinExistence type="predicted"/>
<reference evidence="1" key="2">
    <citation type="journal article" date="2015" name="Data Brief">
        <title>Shoot transcriptome of the giant reed, Arundo donax.</title>
        <authorList>
            <person name="Barrero R.A."/>
            <person name="Guerrero F.D."/>
            <person name="Moolhuijzen P."/>
            <person name="Goolsby J.A."/>
            <person name="Tidwell J."/>
            <person name="Bellgard S.E."/>
            <person name="Bellgard M.I."/>
        </authorList>
    </citation>
    <scope>NUCLEOTIDE SEQUENCE</scope>
    <source>
        <tissue evidence="1">Shoot tissue taken approximately 20 cm above the soil surface</tissue>
    </source>
</reference>
<dbReference type="EMBL" id="GBRH01274312">
    <property type="protein sequence ID" value="JAD23583.1"/>
    <property type="molecule type" value="Transcribed_RNA"/>
</dbReference>
<organism evidence="1">
    <name type="scientific">Arundo donax</name>
    <name type="common">Giant reed</name>
    <name type="synonym">Donax arundinaceus</name>
    <dbReference type="NCBI Taxonomy" id="35708"/>
    <lineage>
        <taxon>Eukaryota</taxon>
        <taxon>Viridiplantae</taxon>
        <taxon>Streptophyta</taxon>
        <taxon>Embryophyta</taxon>
        <taxon>Tracheophyta</taxon>
        <taxon>Spermatophyta</taxon>
        <taxon>Magnoliopsida</taxon>
        <taxon>Liliopsida</taxon>
        <taxon>Poales</taxon>
        <taxon>Poaceae</taxon>
        <taxon>PACMAD clade</taxon>
        <taxon>Arundinoideae</taxon>
        <taxon>Arundineae</taxon>
        <taxon>Arundo</taxon>
    </lineage>
</organism>
<protein>
    <submittedName>
        <fullName evidence="1">Uncharacterized protein</fullName>
    </submittedName>
</protein>
<reference evidence="1" key="1">
    <citation type="submission" date="2014-09" db="EMBL/GenBank/DDBJ databases">
        <authorList>
            <person name="Magalhaes I.L.F."/>
            <person name="Oliveira U."/>
            <person name="Santos F.R."/>
            <person name="Vidigal T.H.D.A."/>
            <person name="Brescovit A.D."/>
            <person name="Santos A.J."/>
        </authorList>
    </citation>
    <scope>NUCLEOTIDE SEQUENCE</scope>
    <source>
        <tissue evidence="1">Shoot tissue taken approximately 20 cm above the soil surface</tissue>
    </source>
</reference>
<name>A0A0A8YDC6_ARUDO</name>
<sequence>MFYIIFSGSCWVSSLAYPRQKAQLLLVYIFPLALLHFAYCANYMTALESVVVTPLVDVPWGLSF</sequence>
<evidence type="ECO:0000313" key="1">
    <source>
        <dbReference type="EMBL" id="JAD23583.1"/>
    </source>
</evidence>
<dbReference type="AlphaFoldDB" id="A0A0A8YDC6"/>